<keyword evidence="5" id="KW-1185">Reference proteome</keyword>
<dbReference type="Gene3D" id="3.30.9.10">
    <property type="entry name" value="D-Amino Acid Oxidase, subunit A, domain 2"/>
    <property type="match status" value="1"/>
</dbReference>
<name>A0ABQ5U4B4_9PROT</name>
<dbReference type="NCBIfam" id="NF001933">
    <property type="entry name" value="PRK00711.1"/>
    <property type="match status" value="1"/>
</dbReference>
<dbReference type="RefSeq" id="WP_169561093.1">
    <property type="nucleotide sequence ID" value="NZ_BSNF01000008.1"/>
</dbReference>
<feature type="domain" description="FAD dependent oxidoreductase" evidence="3">
    <location>
        <begin position="2"/>
        <end position="398"/>
    </location>
</feature>
<accession>A0ABQ5U4B4</accession>
<evidence type="ECO:0000256" key="1">
    <source>
        <dbReference type="ARBA" id="ARBA00009410"/>
    </source>
</evidence>
<dbReference type="EMBL" id="BSNF01000008">
    <property type="protein sequence ID" value="GLQ07007.1"/>
    <property type="molecule type" value="Genomic_DNA"/>
</dbReference>
<reference evidence="4" key="2">
    <citation type="submission" date="2023-01" db="EMBL/GenBank/DDBJ databases">
        <title>Draft genome sequence of Sneathiella chinensis strain NBRC 103408.</title>
        <authorList>
            <person name="Sun Q."/>
            <person name="Mori K."/>
        </authorList>
    </citation>
    <scope>NUCLEOTIDE SEQUENCE</scope>
    <source>
        <strain evidence="4">NBRC 103408</strain>
    </source>
</reference>
<gene>
    <name evidence="4" type="ORF">GCM10007924_22280</name>
</gene>
<organism evidence="4 5">
    <name type="scientific">Sneathiella chinensis</name>
    <dbReference type="NCBI Taxonomy" id="349750"/>
    <lineage>
        <taxon>Bacteria</taxon>
        <taxon>Pseudomonadati</taxon>
        <taxon>Pseudomonadota</taxon>
        <taxon>Alphaproteobacteria</taxon>
        <taxon>Sneathiellales</taxon>
        <taxon>Sneathiellaceae</taxon>
        <taxon>Sneathiella</taxon>
    </lineage>
</organism>
<dbReference type="InterPro" id="IPR006076">
    <property type="entry name" value="FAD-dep_OxRdtase"/>
</dbReference>
<evidence type="ECO:0000256" key="2">
    <source>
        <dbReference type="ARBA" id="ARBA00023002"/>
    </source>
</evidence>
<dbReference type="PANTHER" id="PTHR13847">
    <property type="entry name" value="SARCOSINE DEHYDROGENASE-RELATED"/>
    <property type="match status" value="1"/>
</dbReference>
<evidence type="ECO:0000313" key="5">
    <source>
        <dbReference type="Proteomes" id="UP001161409"/>
    </source>
</evidence>
<dbReference type="Proteomes" id="UP001161409">
    <property type="component" value="Unassembled WGS sequence"/>
</dbReference>
<protein>
    <submittedName>
        <fullName evidence="4">D-amino-acid dehydrogenase</fullName>
    </submittedName>
</protein>
<proteinExistence type="inferred from homology"/>
<evidence type="ECO:0000313" key="4">
    <source>
        <dbReference type="EMBL" id="GLQ07007.1"/>
    </source>
</evidence>
<dbReference type="Gene3D" id="3.50.50.60">
    <property type="entry name" value="FAD/NAD(P)-binding domain"/>
    <property type="match status" value="2"/>
</dbReference>
<dbReference type="SUPFAM" id="SSF54373">
    <property type="entry name" value="FAD-linked reductases, C-terminal domain"/>
    <property type="match status" value="1"/>
</dbReference>
<reference evidence="4" key="1">
    <citation type="journal article" date="2014" name="Int. J. Syst. Evol. Microbiol.">
        <title>Complete genome of a new Firmicutes species belonging to the dominant human colonic microbiota ('Ruminococcus bicirculans') reveals two chromosomes and a selective capacity to utilize plant glucans.</title>
        <authorList>
            <consortium name="NISC Comparative Sequencing Program"/>
            <person name="Wegmann U."/>
            <person name="Louis P."/>
            <person name="Goesmann A."/>
            <person name="Henrissat B."/>
            <person name="Duncan S.H."/>
            <person name="Flint H.J."/>
        </authorList>
    </citation>
    <scope>NUCLEOTIDE SEQUENCE</scope>
    <source>
        <strain evidence="4">NBRC 103408</strain>
    </source>
</reference>
<comment type="caution">
    <text evidence="4">The sequence shown here is derived from an EMBL/GenBank/DDBJ whole genome shotgun (WGS) entry which is preliminary data.</text>
</comment>
<keyword evidence="2" id="KW-0560">Oxidoreductase</keyword>
<evidence type="ECO:0000259" key="3">
    <source>
        <dbReference type="Pfam" id="PF01266"/>
    </source>
</evidence>
<sequence>MKIAVIGAGVTGVTTAYSLARRGQDVTVFDRQPGPAEETSFANGGQISVSQPFPWSTPRLPGQLVRWLGRKDAPLVLKLQKDPFMWHWAIRFLWSGRRRPFYDHAEKILKLALHSKTCLNDMVAREDIDYSRQNRGILKLFTGEKAEQEATERRDWLRTFGVEQALLSREECIRIEPALTGSASGFTGGTFSPIDESGDARHFTQALAATAERMGVAFQYDCTITGLEKTATDITGLSANGQFHAFDKVILCGGAYSRHLAKECGLSLPVYPVKGYSVSIPVEGTNIAPLTSITDETNHVVISRLGDRLRAAGTAEINGYNRTANPVREDLVLNSVMKLFPDCGDPDRAERWCGLRPMTPDCVPLIGKTRLGNLYTNTGHGALGWTLSAGSADLVTALVLNETPPLAPEDYSSFRF</sequence>
<dbReference type="PANTHER" id="PTHR13847:SF280">
    <property type="entry name" value="D-AMINO ACID DEHYDROGENASE"/>
    <property type="match status" value="1"/>
</dbReference>
<dbReference type="Pfam" id="PF01266">
    <property type="entry name" value="DAO"/>
    <property type="match status" value="1"/>
</dbReference>
<dbReference type="SUPFAM" id="SSF51905">
    <property type="entry name" value="FAD/NAD(P)-binding domain"/>
    <property type="match status" value="1"/>
</dbReference>
<dbReference type="InterPro" id="IPR036188">
    <property type="entry name" value="FAD/NAD-bd_sf"/>
</dbReference>
<comment type="similarity">
    <text evidence="1">Belongs to the DadA oxidoreductase family.</text>
</comment>